<feature type="region of interest" description="Disordered" evidence="1">
    <location>
        <begin position="1"/>
        <end position="30"/>
    </location>
</feature>
<evidence type="ECO:0000313" key="2">
    <source>
        <dbReference type="EMBL" id="ELY99449.1"/>
    </source>
</evidence>
<feature type="compositionally biased region" description="Low complexity" evidence="1">
    <location>
        <begin position="85"/>
        <end position="99"/>
    </location>
</feature>
<dbReference type="eggNOG" id="arCOG01354">
    <property type="taxonomic scope" value="Archaea"/>
</dbReference>
<gene>
    <name evidence="2" type="ORF">C481_14488</name>
</gene>
<accession>M0ALN9</accession>
<dbReference type="PATRIC" id="fig|29540.5.peg.2944"/>
<comment type="caution">
    <text evidence="2">The sequence shown here is derived from an EMBL/GenBank/DDBJ whole genome shotgun (WGS) entry which is preliminary data.</text>
</comment>
<keyword evidence="3" id="KW-1185">Reference proteome</keyword>
<evidence type="ECO:0000313" key="3">
    <source>
        <dbReference type="Proteomes" id="UP000011554"/>
    </source>
</evidence>
<dbReference type="AlphaFoldDB" id="M0ALN9"/>
<dbReference type="EMBL" id="AOIO01000033">
    <property type="protein sequence ID" value="ELY99449.1"/>
    <property type="molecule type" value="Genomic_DNA"/>
</dbReference>
<dbReference type="NCBIfam" id="NF011470">
    <property type="entry name" value="PRK14887.1"/>
    <property type="match status" value="1"/>
</dbReference>
<evidence type="ECO:0000256" key="1">
    <source>
        <dbReference type="SAM" id="MobiDB-lite"/>
    </source>
</evidence>
<dbReference type="STRING" id="29540.C481_14488"/>
<proteinExistence type="predicted"/>
<evidence type="ECO:0008006" key="4">
    <source>
        <dbReference type="Google" id="ProtNLM"/>
    </source>
</evidence>
<dbReference type="Proteomes" id="UP000011554">
    <property type="component" value="Unassembled WGS sequence"/>
</dbReference>
<feature type="compositionally biased region" description="Basic and acidic residues" evidence="1">
    <location>
        <begin position="9"/>
        <end position="27"/>
    </location>
</feature>
<name>M0ALN9_NATA1</name>
<protein>
    <recommendedName>
        <fullName evidence="4">KEOPS complex Pcc1-like subunit</fullName>
    </recommendedName>
</protein>
<feature type="region of interest" description="Disordered" evidence="1">
    <location>
        <begin position="73"/>
        <end position="123"/>
    </location>
</feature>
<sequence length="123" mass="13244">MAPHKRATIRTDHDDPELVARALRPDNTDEMETVVADETTVVTRIERETTGGLHSTVDDYVVNLEVAVDVARTVRDAPDGRDGDPAGTDATDAPPADATEQYDDPADTGTVSDADTTTQEHNE</sequence>
<feature type="compositionally biased region" description="Basic and acidic residues" evidence="1">
    <location>
        <begin position="73"/>
        <end position="84"/>
    </location>
</feature>
<organism evidence="2 3">
    <name type="scientific">Natrialba asiatica (strain ATCC 700177 / DSM 12278 / JCM 9576 / FERM P-10747 / NBRC 102637 / 172P1)</name>
    <dbReference type="NCBI Taxonomy" id="29540"/>
    <lineage>
        <taxon>Archaea</taxon>
        <taxon>Methanobacteriati</taxon>
        <taxon>Methanobacteriota</taxon>
        <taxon>Stenosarchaea group</taxon>
        <taxon>Halobacteria</taxon>
        <taxon>Halobacteriales</taxon>
        <taxon>Natrialbaceae</taxon>
        <taxon>Natrialba</taxon>
    </lineage>
</organism>
<reference evidence="2 3" key="1">
    <citation type="journal article" date="2014" name="PLoS Genet.">
        <title>Phylogenetically driven sequencing of extremely halophilic archaea reveals strategies for static and dynamic osmo-response.</title>
        <authorList>
            <person name="Becker E.A."/>
            <person name="Seitzer P.M."/>
            <person name="Tritt A."/>
            <person name="Larsen D."/>
            <person name="Krusor M."/>
            <person name="Yao A.I."/>
            <person name="Wu D."/>
            <person name="Madern D."/>
            <person name="Eisen J.A."/>
            <person name="Darling A.E."/>
            <person name="Facciotti M.T."/>
        </authorList>
    </citation>
    <scope>NUCLEOTIDE SEQUENCE [LARGE SCALE GENOMIC DNA]</scope>
    <source>
        <strain evidence="2 3">DSM 12278</strain>
    </source>
</reference>